<gene>
    <name evidence="1" type="ORF">LSALG_LOCUS16980</name>
</gene>
<proteinExistence type="predicted"/>
<keyword evidence="2" id="KW-1185">Reference proteome</keyword>
<organism evidence="1 2">
    <name type="scientific">Lactuca saligna</name>
    <name type="common">Willowleaf lettuce</name>
    <dbReference type="NCBI Taxonomy" id="75948"/>
    <lineage>
        <taxon>Eukaryota</taxon>
        <taxon>Viridiplantae</taxon>
        <taxon>Streptophyta</taxon>
        <taxon>Embryophyta</taxon>
        <taxon>Tracheophyta</taxon>
        <taxon>Spermatophyta</taxon>
        <taxon>Magnoliopsida</taxon>
        <taxon>eudicotyledons</taxon>
        <taxon>Gunneridae</taxon>
        <taxon>Pentapetalae</taxon>
        <taxon>asterids</taxon>
        <taxon>campanulids</taxon>
        <taxon>Asterales</taxon>
        <taxon>Asteraceae</taxon>
        <taxon>Cichorioideae</taxon>
        <taxon>Cichorieae</taxon>
        <taxon>Lactucinae</taxon>
        <taxon>Lactuca</taxon>
    </lineage>
</organism>
<accession>A0AA36DZ45</accession>
<dbReference type="Proteomes" id="UP001177003">
    <property type="component" value="Chromosome 3"/>
</dbReference>
<name>A0AA36DZ45_LACSI</name>
<evidence type="ECO:0000313" key="1">
    <source>
        <dbReference type="EMBL" id="CAI9277029.1"/>
    </source>
</evidence>
<sequence length="126" mass="13728">MCASVIFSIHTPSATALSSPPYHSVFRISKATSGVFCDRRLRGLLGNQIACDTAVAARLGCLSVFVTAMEALIRRWECNKCSGTTNRVQLRYSRPIAPLLPLPCVAATLLHEAVNCRILLLLLLLM</sequence>
<dbReference type="EMBL" id="OX465079">
    <property type="protein sequence ID" value="CAI9277029.1"/>
    <property type="molecule type" value="Genomic_DNA"/>
</dbReference>
<protein>
    <submittedName>
        <fullName evidence="1">Uncharacterized protein</fullName>
    </submittedName>
</protein>
<reference evidence="1" key="1">
    <citation type="submission" date="2023-04" db="EMBL/GenBank/DDBJ databases">
        <authorList>
            <person name="Vijverberg K."/>
            <person name="Xiong W."/>
            <person name="Schranz E."/>
        </authorList>
    </citation>
    <scope>NUCLEOTIDE SEQUENCE</scope>
</reference>
<evidence type="ECO:0000313" key="2">
    <source>
        <dbReference type="Proteomes" id="UP001177003"/>
    </source>
</evidence>
<dbReference type="AlphaFoldDB" id="A0AA36DZ45"/>